<evidence type="ECO:0000256" key="4">
    <source>
        <dbReference type="ARBA" id="ARBA00023049"/>
    </source>
</evidence>
<dbReference type="SUPFAM" id="SSF111283">
    <property type="entry name" value="Putative modulator of DNA gyrase, PmbA/TldD"/>
    <property type="match status" value="1"/>
</dbReference>
<comment type="similarity">
    <text evidence="1">Belongs to the peptidase U62 family.</text>
</comment>
<dbReference type="InterPro" id="IPR051463">
    <property type="entry name" value="Peptidase_U62_metallo"/>
</dbReference>
<dbReference type="KEGG" id="nba:CUN60_02765"/>
<evidence type="ECO:0000256" key="2">
    <source>
        <dbReference type="ARBA" id="ARBA00022670"/>
    </source>
</evidence>
<dbReference type="InterPro" id="IPR002510">
    <property type="entry name" value="Metalloprtase-TldD/E_N"/>
</dbReference>
<dbReference type="InterPro" id="IPR025502">
    <property type="entry name" value="TldD"/>
</dbReference>
<evidence type="ECO:0000256" key="3">
    <source>
        <dbReference type="ARBA" id="ARBA00022801"/>
    </source>
</evidence>
<evidence type="ECO:0000259" key="5">
    <source>
        <dbReference type="Pfam" id="PF01523"/>
    </source>
</evidence>
<dbReference type="EMBL" id="CP024847">
    <property type="protein sequence ID" value="AUR51264.1"/>
    <property type="molecule type" value="Genomic_DNA"/>
</dbReference>
<protein>
    <submittedName>
        <fullName evidence="8">Metalloprotease TldD</fullName>
    </submittedName>
</protein>
<evidence type="ECO:0000259" key="6">
    <source>
        <dbReference type="Pfam" id="PF19289"/>
    </source>
</evidence>
<dbReference type="Gene3D" id="3.30.2290.10">
    <property type="entry name" value="PmbA/TldD superfamily"/>
    <property type="match status" value="1"/>
</dbReference>
<dbReference type="GO" id="GO:0008237">
    <property type="term" value="F:metallopeptidase activity"/>
    <property type="evidence" value="ECO:0007669"/>
    <property type="project" value="UniProtKB-KW"/>
</dbReference>
<evidence type="ECO:0000256" key="1">
    <source>
        <dbReference type="ARBA" id="ARBA00005836"/>
    </source>
</evidence>
<dbReference type="PANTHER" id="PTHR30624">
    <property type="entry name" value="UNCHARACTERIZED PROTEIN TLDD AND PMBA"/>
    <property type="match status" value="1"/>
</dbReference>
<proteinExistence type="inferred from homology"/>
<dbReference type="Pfam" id="PF01523">
    <property type="entry name" value="PmbA_TldD_1st"/>
    <property type="match status" value="1"/>
</dbReference>
<dbReference type="PIRSF" id="PIRSF004919">
    <property type="entry name" value="TldD"/>
    <property type="match status" value="1"/>
</dbReference>
<dbReference type="Proteomes" id="UP000236655">
    <property type="component" value="Chromosome"/>
</dbReference>
<evidence type="ECO:0000259" key="7">
    <source>
        <dbReference type="Pfam" id="PF19290"/>
    </source>
</evidence>
<keyword evidence="2 8" id="KW-0645">Protease</keyword>
<dbReference type="Pfam" id="PF19289">
    <property type="entry name" value="PmbA_TldD_3rd"/>
    <property type="match status" value="1"/>
</dbReference>
<dbReference type="InterPro" id="IPR036059">
    <property type="entry name" value="TldD/PmbA_sf"/>
</dbReference>
<organism evidence="8 9">
    <name type="scientific">Aquella oligotrophica</name>
    <dbReference type="NCBI Taxonomy" id="2067065"/>
    <lineage>
        <taxon>Bacteria</taxon>
        <taxon>Pseudomonadati</taxon>
        <taxon>Pseudomonadota</taxon>
        <taxon>Betaproteobacteria</taxon>
        <taxon>Neisseriales</taxon>
        <taxon>Neisseriaceae</taxon>
        <taxon>Aquella</taxon>
    </lineage>
</organism>
<sequence length="473" mass="51300">MLNQQVITTILEANNLEPSFLDQEINKIALKGVDFADFYLQHTATESWVLDEGIIKSGSYAVNQGIGIRAVCGEKTFFSYANALNEKVISNLVANLYLEPVNTQSGKYSHDKKLISPLYTLSNPIATMESIGKIKILERINQLARKLSHVMNVIASINLEYDQIYLVRSDKEHFSDIRPLIHMSISIIVNRNGQMERAGAGGGGRYDISYFNDEVIDGYIERAYNQAILKLDAKAGPNGEMPVILGNGWAGVILHEAVGHGLEGDFNRKESSAFSGKIGERVASPGVTVIDDGTISDRRGSLNIDDEGNPTQHNVLIEDGILKGYMFDELNARLMNTKSTGNGRRESFASTPIPRMTNTYMLGGKHTPEEIIASVDYGLYAENFEGGQVDITSGQFVFNASVAWVIEKGKLSYPVKGCALVGSGPECLKHVTMIGNDFSLDSGVGVCGKDGQSVPVGVGQPTIRLDGGLIVGG</sequence>
<accession>A0A2I7N480</accession>
<dbReference type="AlphaFoldDB" id="A0A2I7N480"/>
<name>A0A2I7N480_9NEIS</name>
<dbReference type="RefSeq" id="WP_102950564.1">
    <property type="nucleotide sequence ID" value="NZ_CP024847.1"/>
</dbReference>
<dbReference type="GO" id="GO:0005829">
    <property type="term" value="C:cytosol"/>
    <property type="evidence" value="ECO:0007669"/>
    <property type="project" value="TreeGrafter"/>
</dbReference>
<dbReference type="OrthoDB" id="9803213at2"/>
<feature type="domain" description="Metalloprotease TldD/E central" evidence="7">
    <location>
        <begin position="125"/>
        <end position="231"/>
    </location>
</feature>
<feature type="domain" description="Metalloprotease TldD/E N-terminal" evidence="5">
    <location>
        <begin position="36"/>
        <end position="93"/>
    </location>
</feature>
<gene>
    <name evidence="8" type="ORF">CUN60_02765</name>
</gene>
<keyword evidence="4 8" id="KW-0482">Metalloprotease</keyword>
<evidence type="ECO:0000313" key="8">
    <source>
        <dbReference type="EMBL" id="AUR51264.1"/>
    </source>
</evidence>
<dbReference type="Pfam" id="PF19290">
    <property type="entry name" value="PmbA_TldD_2nd"/>
    <property type="match status" value="1"/>
</dbReference>
<dbReference type="PANTHER" id="PTHR30624:SF4">
    <property type="entry name" value="METALLOPROTEASE TLDD"/>
    <property type="match status" value="1"/>
</dbReference>
<feature type="domain" description="Metalloprotease TldD/E C-terminal" evidence="6">
    <location>
        <begin position="239"/>
        <end position="467"/>
    </location>
</feature>
<dbReference type="InterPro" id="IPR035068">
    <property type="entry name" value="TldD/PmbA_N"/>
</dbReference>
<keyword evidence="9" id="KW-1185">Reference proteome</keyword>
<dbReference type="InterPro" id="IPR045570">
    <property type="entry name" value="Metalloprtase-TldD/E_cen_dom"/>
</dbReference>
<dbReference type="GO" id="GO:0006508">
    <property type="term" value="P:proteolysis"/>
    <property type="evidence" value="ECO:0007669"/>
    <property type="project" value="UniProtKB-KW"/>
</dbReference>
<keyword evidence="3" id="KW-0378">Hydrolase</keyword>
<reference evidence="9" key="1">
    <citation type="submission" date="2017-11" db="EMBL/GenBank/DDBJ databases">
        <authorList>
            <person name="Chan K.G."/>
            <person name="Lee L.S."/>
        </authorList>
    </citation>
    <scope>NUCLEOTIDE SEQUENCE [LARGE SCALE GENOMIC DNA]</scope>
    <source>
        <strain evidence="9">DSM 100970</strain>
    </source>
</reference>
<dbReference type="InterPro" id="IPR045569">
    <property type="entry name" value="Metalloprtase-TldD/E_C"/>
</dbReference>
<evidence type="ECO:0000313" key="9">
    <source>
        <dbReference type="Proteomes" id="UP000236655"/>
    </source>
</evidence>
<dbReference type="NCBIfam" id="NF008006">
    <property type="entry name" value="PRK10735.1"/>
    <property type="match status" value="1"/>
</dbReference>